<dbReference type="InterPro" id="IPR055769">
    <property type="entry name" value="DUF7345"/>
</dbReference>
<evidence type="ECO:0000313" key="5">
    <source>
        <dbReference type="EMBL" id="GGL28646.1"/>
    </source>
</evidence>
<keyword evidence="2" id="KW-1133">Transmembrane helix</keyword>
<dbReference type="Proteomes" id="UP000628840">
    <property type="component" value="Unassembled WGS sequence"/>
</dbReference>
<feature type="transmembrane region" description="Helical" evidence="2">
    <location>
        <begin position="210"/>
        <end position="231"/>
    </location>
</feature>
<feature type="region of interest" description="Disordered" evidence="1">
    <location>
        <begin position="167"/>
        <end position="191"/>
    </location>
</feature>
<sequence length="354" mass="37011">MRQAALLVLAVTAVVLALPIGSVAAAADTTTAASNTTLGVHLQSDGDARWTVSVTYPLNDSDDREAFADLASDFERGQGGPSLAAFRSAAADAAERTGRPMQIVDPARSHGVTNRSDGRDVGTLTLEFTWTNFANASSDRLTLGDTFAGGWFGDLYAGQTLRVYPPSGYSPDSADPPSQLSDGALTWTGPQSFPGGGPTVVFVESPGVPWLLVGGLVLGALVVGVVGAYVWRGFGGRGSLDVRQSAGTRDPGPPSGTDGDGPTEPPTAPREAPASEAGDGESEPAEELLSDEERVERLLEANGGRMKQSNIVEETRWSDAKVSQLLTSMAEEGRVEKLRIGRENLITLPGEDEE</sequence>
<keyword evidence="6" id="KW-1185">Reference proteome</keyword>
<evidence type="ECO:0000313" key="6">
    <source>
        <dbReference type="Proteomes" id="UP000628840"/>
    </source>
</evidence>
<gene>
    <name evidence="5" type="ORF">GCM10009037_10380</name>
</gene>
<feature type="compositionally biased region" description="Acidic residues" evidence="1">
    <location>
        <begin position="278"/>
        <end position="290"/>
    </location>
</feature>
<proteinExistence type="predicted"/>
<dbReference type="RefSeq" id="WP_188879984.1">
    <property type="nucleotide sequence ID" value="NZ_BMPF01000001.1"/>
</dbReference>
<evidence type="ECO:0008006" key="7">
    <source>
        <dbReference type="Google" id="ProtNLM"/>
    </source>
</evidence>
<organism evidence="5 6">
    <name type="scientific">Halarchaeum grantii</name>
    <dbReference type="NCBI Taxonomy" id="1193105"/>
    <lineage>
        <taxon>Archaea</taxon>
        <taxon>Methanobacteriati</taxon>
        <taxon>Methanobacteriota</taxon>
        <taxon>Stenosarchaea group</taxon>
        <taxon>Halobacteria</taxon>
        <taxon>Halobacteriales</taxon>
        <taxon>Halobacteriaceae</taxon>
    </lineage>
</organism>
<dbReference type="Pfam" id="PF24034">
    <property type="entry name" value="DUF7343"/>
    <property type="match status" value="1"/>
</dbReference>
<dbReference type="Pfam" id="PF24036">
    <property type="entry name" value="DUF7345"/>
    <property type="match status" value="1"/>
</dbReference>
<evidence type="ECO:0000259" key="4">
    <source>
        <dbReference type="Pfam" id="PF24036"/>
    </source>
</evidence>
<reference evidence="5 6" key="1">
    <citation type="journal article" date="2019" name="Int. J. Syst. Evol. Microbiol.">
        <title>The Global Catalogue of Microorganisms (GCM) 10K type strain sequencing project: providing services to taxonomists for standard genome sequencing and annotation.</title>
        <authorList>
            <consortium name="The Broad Institute Genomics Platform"/>
            <consortium name="The Broad Institute Genome Sequencing Center for Infectious Disease"/>
            <person name="Wu L."/>
            <person name="Ma J."/>
        </authorList>
    </citation>
    <scope>NUCLEOTIDE SEQUENCE [LARGE SCALE GENOMIC DNA]</scope>
    <source>
        <strain evidence="5 6">JCM 19585</strain>
    </source>
</reference>
<dbReference type="EMBL" id="BMPF01000001">
    <property type="protein sequence ID" value="GGL28646.1"/>
    <property type="molecule type" value="Genomic_DNA"/>
</dbReference>
<evidence type="ECO:0000256" key="2">
    <source>
        <dbReference type="SAM" id="Phobius"/>
    </source>
</evidence>
<evidence type="ECO:0000256" key="1">
    <source>
        <dbReference type="SAM" id="MobiDB-lite"/>
    </source>
</evidence>
<dbReference type="OrthoDB" id="147932at2157"/>
<feature type="domain" description="DUF7345" evidence="4">
    <location>
        <begin position="40"/>
        <end position="169"/>
    </location>
</feature>
<evidence type="ECO:0000259" key="3">
    <source>
        <dbReference type="Pfam" id="PF24034"/>
    </source>
</evidence>
<name>A0A830EVG4_9EURY</name>
<comment type="caution">
    <text evidence="5">The sequence shown here is derived from an EMBL/GenBank/DDBJ whole genome shotgun (WGS) entry which is preliminary data.</text>
</comment>
<feature type="region of interest" description="Disordered" evidence="1">
    <location>
        <begin position="240"/>
        <end position="292"/>
    </location>
</feature>
<dbReference type="InterPro" id="IPR055767">
    <property type="entry name" value="DUF7343"/>
</dbReference>
<protein>
    <recommendedName>
        <fullName evidence="7">IclR helix-turn-helix domain-containing protein</fullName>
    </recommendedName>
</protein>
<dbReference type="AlphaFoldDB" id="A0A830EVG4"/>
<keyword evidence="2" id="KW-0472">Membrane</keyword>
<keyword evidence="2" id="KW-0812">Transmembrane</keyword>
<feature type="compositionally biased region" description="Low complexity" evidence="1">
    <location>
        <begin position="247"/>
        <end position="262"/>
    </location>
</feature>
<accession>A0A830EVG4</accession>
<feature type="domain" description="DUF7343" evidence="3">
    <location>
        <begin position="288"/>
        <end position="349"/>
    </location>
</feature>